<dbReference type="AlphaFoldDB" id="A0A4Y2INV1"/>
<feature type="non-terminal residue" evidence="1">
    <location>
        <position position="64"/>
    </location>
</feature>
<reference evidence="1 2" key="1">
    <citation type="journal article" date="2019" name="Sci. Rep.">
        <title>Orb-weaving spider Araneus ventricosus genome elucidates the spidroin gene catalogue.</title>
        <authorList>
            <person name="Kono N."/>
            <person name="Nakamura H."/>
            <person name="Ohtoshi R."/>
            <person name="Moran D.A.P."/>
            <person name="Shinohara A."/>
            <person name="Yoshida Y."/>
            <person name="Fujiwara M."/>
            <person name="Mori M."/>
            <person name="Tomita M."/>
            <person name="Arakawa K."/>
        </authorList>
    </citation>
    <scope>NUCLEOTIDE SEQUENCE [LARGE SCALE GENOMIC DNA]</scope>
</reference>
<sequence length="64" mass="7217">MAENAMGKLLPNLKITLGNDTDSDNQIEEGELSDTIDDLENVFSKNEGEERKVDMVRSWMKTLS</sequence>
<evidence type="ECO:0000313" key="1">
    <source>
        <dbReference type="EMBL" id="GBM79503.1"/>
    </source>
</evidence>
<dbReference type="PROSITE" id="PS00018">
    <property type="entry name" value="EF_HAND_1"/>
    <property type="match status" value="1"/>
</dbReference>
<dbReference type="EMBL" id="BGPR01002825">
    <property type="protein sequence ID" value="GBM79503.1"/>
    <property type="molecule type" value="Genomic_DNA"/>
</dbReference>
<dbReference type="Proteomes" id="UP000499080">
    <property type="component" value="Unassembled WGS sequence"/>
</dbReference>
<keyword evidence="2" id="KW-1185">Reference proteome</keyword>
<organism evidence="1 2">
    <name type="scientific">Araneus ventricosus</name>
    <name type="common">Orbweaver spider</name>
    <name type="synonym">Epeira ventricosa</name>
    <dbReference type="NCBI Taxonomy" id="182803"/>
    <lineage>
        <taxon>Eukaryota</taxon>
        <taxon>Metazoa</taxon>
        <taxon>Ecdysozoa</taxon>
        <taxon>Arthropoda</taxon>
        <taxon>Chelicerata</taxon>
        <taxon>Arachnida</taxon>
        <taxon>Araneae</taxon>
        <taxon>Araneomorphae</taxon>
        <taxon>Entelegynae</taxon>
        <taxon>Araneoidea</taxon>
        <taxon>Araneidae</taxon>
        <taxon>Araneus</taxon>
    </lineage>
</organism>
<proteinExistence type="predicted"/>
<dbReference type="InterPro" id="IPR018247">
    <property type="entry name" value="EF_Hand_1_Ca_BS"/>
</dbReference>
<gene>
    <name evidence="1" type="ORF">AVEN_209481_1</name>
</gene>
<dbReference type="OrthoDB" id="10448672at2759"/>
<evidence type="ECO:0000313" key="2">
    <source>
        <dbReference type="Proteomes" id="UP000499080"/>
    </source>
</evidence>
<protein>
    <submittedName>
        <fullName evidence="1">Uncharacterized protein</fullName>
    </submittedName>
</protein>
<comment type="caution">
    <text evidence="1">The sequence shown here is derived from an EMBL/GenBank/DDBJ whole genome shotgun (WGS) entry which is preliminary data.</text>
</comment>
<name>A0A4Y2INV1_ARAVE</name>
<accession>A0A4Y2INV1</accession>